<dbReference type="AlphaFoldDB" id="A0A7C9A439"/>
<sequence length="139" mass="15651">MTSHLPQKVKFLRQYSIRMSWNPVKEQRPNTNYLLSEIRIPAQYLPHSPFKFVKLSNKTISSPVSPFKLERSASHAIDLGATSPEQTFSRICDASETSPPWQRILMMPSNADNIGVMLLDSISSNKLQASATTPSVRYA</sequence>
<reference evidence="1" key="1">
    <citation type="journal article" date="2013" name="J. Plant Res.">
        <title>Effect of fungi and light on seed germination of three Opuntia species from semiarid lands of central Mexico.</title>
        <authorList>
            <person name="Delgado-Sanchez P."/>
            <person name="Jimenez-Bremont J.F."/>
            <person name="Guerrero-Gonzalez Mde L."/>
            <person name="Flores J."/>
        </authorList>
    </citation>
    <scope>NUCLEOTIDE SEQUENCE</scope>
    <source>
        <tissue evidence="1">Cladode</tissue>
    </source>
</reference>
<protein>
    <submittedName>
        <fullName evidence="1">Uncharacterized protein</fullName>
    </submittedName>
</protein>
<dbReference type="EMBL" id="GISG01201002">
    <property type="protein sequence ID" value="MBA4658554.1"/>
    <property type="molecule type" value="Transcribed_RNA"/>
</dbReference>
<proteinExistence type="predicted"/>
<organism evidence="1">
    <name type="scientific">Opuntia streptacantha</name>
    <name type="common">Prickly pear cactus</name>
    <name type="synonym">Opuntia cardona</name>
    <dbReference type="NCBI Taxonomy" id="393608"/>
    <lineage>
        <taxon>Eukaryota</taxon>
        <taxon>Viridiplantae</taxon>
        <taxon>Streptophyta</taxon>
        <taxon>Embryophyta</taxon>
        <taxon>Tracheophyta</taxon>
        <taxon>Spermatophyta</taxon>
        <taxon>Magnoliopsida</taxon>
        <taxon>eudicotyledons</taxon>
        <taxon>Gunneridae</taxon>
        <taxon>Pentapetalae</taxon>
        <taxon>Caryophyllales</taxon>
        <taxon>Cactineae</taxon>
        <taxon>Cactaceae</taxon>
        <taxon>Opuntioideae</taxon>
        <taxon>Opuntia</taxon>
    </lineage>
</organism>
<evidence type="ECO:0000313" key="1">
    <source>
        <dbReference type="EMBL" id="MBA4658554.1"/>
    </source>
</evidence>
<accession>A0A7C9A439</accession>
<reference evidence="1" key="2">
    <citation type="submission" date="2020-07" db="EMBL/GenBank/DDBJ databases">
        <authorList>
            <person name="Vera ALvarez R."/>
            <person name="Arias-Moreno D.M."/>
            <person name="Jimenez-Jacinto V."/>
            <person name="Jimenez-Bremont J.F."/>
            <person name="Swaminathan K."/>
            <person name="Moose S.P."/>
            <person name="Guerrero-Gonzalez M.L."/>
            <person name="Marino-Ramirez L."/>
            <person name="Landsman D."/>
            <person name="Rodriguez-Kessler M."/>
            <person name="Delgado-Sanchez P."/>
        </authorList>
    </citation>
    <scope>NUCLEOTIDE SEQUENCE</scope>
    <source>
        <tissue evidence="1">Cladode</tissue>
    </source>
</reference>
<name>A0A7C9A439_OPUST</name>